<name>A0A6G1I5P8_9PEZI</name>
<sequence>MDFPRPYLNDPDGARRLLTWLKEEGLRSINMLFLTSDGARLFMWDLGLDAMDLPVYSLQGPYPGWARKHLAEMKNDCSVLVEWLTLTCPRVFGLDFGRDLRESRTQEPPSWLDSPIPEDVMDVYTEIADIYIWKNYLESKFQAVSLFLEEMPEVITVYA</sequence>
<reference evidence="1" key="1">
    <citation type="journal article" date="2020" name="Stud. Mycol.">
        <title>101 Dothideomycetes genomes: a test case for predicting lifestyles and emergence of pathogens.</title>
        <authorList>
            <person name="Haridas S."/>
            <person name="Albert R."/>
            <person name="Binder M."/>
            <person name="Bloem J."/>
            <person name="Labutti K."/>
            <person name="Salamov A."/>
            <person name="Andreopoulos B."/>
            <person name="Baker S."/>
            <person name="Barry K."/>
            <person name="Bills G."/>
            <person name="Bluhm B."/>
            <person name="Cannon C."/>
            <person name="Castanera R."/>
            <person name="Culley D."/>
            <person name="Daum C."/>
            <person name="Ezra D."/>
            <person name="Gonzalez J."/>
            <person name="Henrissat B."/>
            <person name="Kuo A."/>
            <person name="Liang C."/>
            <person name="Lipzen A."/>
            <person name="Lutzoni F."/>
            <person name="Magnuson J."/>
            <person name="Mondo S."/>
            <person name="Nolan M."/>
            <person name="Ohm R."/>
            <person name="Pangilinan J."/>
            <person name="Park H.-J."/>
            <person name="Ramirez L."/>
            <person name="Alfaro M."/>
            <person name="Sun H."/>
            <person name="Tritt A."/>
            <person name="Yoshinaga Y."/>
            <person name="Zwiers L.-H."/>
            <person name="Turgeon B."/>
            <person name="Goodwin S."/>
            <person name="Spatafora J."/>
            <person name="Crous P."/>
            <person name="Grigoriev I."/>
        </authorList>
    </citation>
    <scope>NUCLEOTIDE SEQUENCE</scope>
    <source>
        <strain evidence="1">CBS 262.69</strain>
    </source>
</reference>
<evidence type="ECO:0000313" key="1">
    <source>
        <dbReference type="EMBL" id="KAF2403315.1"/>
    </source>
</evidence>
<proteinExistence type="predicted"/>
<dbReference type="Proteomes" id="UP000799640">
    <property type="component" value="Unassembled WGS sequence"/>
</dbReference>
<accession>A0A6G1I5P8</accession>
<protein>
    <submittedName>
        <fullName evidence="1">Uncharacterized protein</fullName>
    </submittedName>
</protein>
<organism evidence="1 2">
    <name type="scientific">Trichodelitschia bisporula</name>
    <dbReference type="NCBI Taxonomy" id="703511"/>
    <lineage>
        <taxon>Eukaryota</taxon>
        <taxon>Fungi</taxon>
        <taxon>Dikarya</taxon>
        <taxon>Ascomycota</taxon>
        <taxon>Pezizomycotina</taxon>
        <taxon>Dothideomycetes</taxon>
        <taxon>Dothideomycetes incertae sedis</taxon>
        <taxon>Phaeotrichales</taxon>
        <taxon>Phaeotrichaceae</taxon>
        <taxon>Trichodelitschia</taxon>
    </lineage>
</organism>
<keyword evidence="2" id="KW-1185">Reference proteome</keyword>
<dbReference type="EMBL" id="ML996689">
    <property type="protein sequence ID" value="KAF2403315.1"/>
    <property type="molecule type" value="Genomic_DNA"/>
</dbReference>
<gene>
    <name evidence="1" type="ORF">EJ06DRAFT_553663</name>
</gene>
<evidence type="ECO:0000313" key="2">
    <source>
        <dbReference type="Proteomes" id="UP000799640"/>
    </source>
</evidence>
<dbReference type="AlphaFoldDB" id="A0A6G1I5P8"/>